<reference evidence="2 3" key="1">
    <citation type="submission" date="2018-06" db="EMBL/GenBank/DDBJ databases">
        <authorList>
            <consortium name="Pathogen Informatics"/>
            <person name="Doyle S."/>
        </authorList>
    </citation>
    <scope>NUCLEOTIDE SEQUENCE [LARGE SCALE GENOMIC DNA]</scope>
    <source>
        <strain evidence="2 3">NCTC10529</strain>
    </source>
</reference>
<dbReference type="EMBL" id="LS483426">
    <property type="protein sequence ID" value="SQH25731.1"/>
    <property type="molecule type" value="Genomic_DNA"/>
</dbReference>
<keyword evidence="1" id="KW-0732">Signal</keyword>
<dbReference type="AlphaFoldDB" id="A0AAX2J5R6"/>
<evidence type="ECO:0000256" key="1">
    <source>
        <dbReference type="SAM" id="SignalP"/>
    </source>
</evidence>
<sequence length="75" mass="8264">MQAALKGKIMKKYLTGLCLAIWHLLMPNSALAQKPIQQPEISTISDNPIAFGFKANWLAIQSDSAETVLQKLPVQ</sequence>
<evidence type="ECO:0000313" key="3">
    <source>
        <dbReference type="Proteomes" id="UP000248598"/>
    </source>
</evidence>
<proteinExistence type="predicted"/>
<evidence type="ECO:0000313" key="2">
    <source>
        <dbReference type="EMBL" id="SQH25731.1"/>
    </source>
</evidence>
<accession>A0AAX2J5R6</accession>
<organism evidence="2 3">
    <name type="scientific">Kingella kingae</name>
    <dbReference type="NCBI Taxonomy" id="504"/>
    <lineage>
        <taxon>Bacteria</taxon>
        <taxon>Pseudomonadati</taxon>
        <taxon>Pseudomonadota</taxon>
        <taxon>Betaproteobacteria</taxon>
        <taxon>Neisseriales</taxon>
        <taxon>Neisseriaceae</taxon>
        <taxon>Kingella</taxon>
    </lineage>
</organism>
<gene>
    <name evidence="2" type="ORF">NCTC10529_01944</name>
</gene>
<name>A0AAX2J5R6_KINKI</name>
<dbReference type="Proteomes" id="UP000248598">
    <property type="component" value="Chromosome 1"/>
</dbReference>
<protein>
    <submittedName>
        <fullName evidence="2">Uncharacterized protein</fullName>
    </submittedName>
</protein>
<feature type="chain" id="PRO_5043993526" evidence="1">
    <location>
        <begin position="33"/>
        <end position="75"/>
    </location>
</feature>
<feature type="signal peptide" evidence="1">
    <location>
        <begin position="1"/>
        <end position="32"/>
    </location>
</feature>